<dbReference type="Pfam" id="PF00874">
    <property type="entry name" value="PRD"/>
    <property type="match status" value="1"/>
</dbReference>
<dbReference type="RefSeq" id="WP_042678893.1">
    <property type="nucleotide sequence ID" value="NZ_CABKTM010000008.1"/>
</dbReference>
<accession>A0A9X2MIX0</accession>
<reference evidence="2" key="1">
    <citation type="submission" date="2022-07" db="EMBL/GenBank/DDBJ databases">
        <title>Enhanced cultured diversity of the mouse gut microbiota enables custom-made synthetic communities.</title>
        <authorList>
            <person name="Afrizal A."/>
        </authorList>
    </citation>
    <scope>NUCLEOTIDE SEQUENCE</scope>
    <source>
        <strain evidence="2">DSM 29482</strain>
    </source>
</reference>
<dbReference type="Gene3D" id="1.10.1790.10">
    <property type="entry name" value="PRD domain"/>
    <property type="match status" value="1"/>
</dbReference>
<evidence type="ECO:0000313" key="2">
    <source>
        <dbReference type="EMBL" id="MCR2044855.1"/>
    </source>
</evidence>
<evidence type="ECO:0000259" key="1">
    <source>
        <dbReference type="PROSITE" id="PS51372"/>
    </source>
</evidence>
<evidence type="ECO:0000313" key="3">
    <source>
        <dbReference type="Proteomes" id="UP001142078"/>
    </source>
</evidence>
<dbReference type="GO" id="GO:0006355">
    <property type="term" value="P:regulation of DNA-templated transcription"/>
    <property type="evidence" value="ECO:0007669"/>
    <property type="project" value="InterPro"/>
</dbReference>
<proteinExistence type="predicted"/>
<keyword evidence="3" id="KW-1185">Reference proteome</keyword>
<dbReference type="Proteomes" id="UP001142078">
    <property type="component" value="Unassembled WGS sequence"/>
</dbReference>
<dbReference type="InterPro" id="IPR036634">
    <property type="entry name" value="PRD_sf"/>
</dbReference>
<organism evidence="2 3">
    <name type="scientific">Anaerosalibacter massiliensis</name>
    <dbReference type="NCBI Taxonomy" id="1347392"/>
    <lineage>
        <taxon>Bacteria</taxon>
        <taxon>Bacillati</taxon>
        <taxon>Bacillota</taxon>
        <taxon>Tissierellia</taxon>
        <taxon>Tissierellales</taxon>
        <taxon>Sporanaerobacteraceae</taxon>
        <taxon>Anaerosalibacter</taxon>
    </lineage>
</organism>
<dbReference type="InterPro" id="IPR011608">
    <property type="entry name" value="PRD"/>
</dbReference>
<gene>
    <name evidence="2" type="ORF">NSA23_12140</name>
</gene>
<name>A0A9X2MIX0_9FIRM</name>
<sequence>MDEMLNLRLELLENSGEIDSYTRKAVIGFTKNIEKKYSIEVKEENGAMLVTHLAMALSRIKKGEEIESIDEEIFKEVKTTKMYKELPEYYKLLEEQLDIFIPQNEKDYIALHVCTLIEKTNN</sequence>
<dbReference type="EMBL" id="JANJZL010000009">
    <property type="protein sequence ID" value="MCR2044855.1"/>
    <property type="molecule type" value="Genomic_DNA"/>
</dbReference>
<protein>
    <submittedName>
        <fullName evidence="2">PRD domain-containing protein</fullName>
    </submittedName>
</protein>
<comment type="caution">
    <text evidence="2">The sequence shown here is derived from an EMBL/GenBank/DDBJ whole genome shotgun (WGS) entry which is preliminary data.</text>
</comment>
<dbReference type="SUPFAM" id="SSF63520">
    <property type="entry name" value="PTS-regulatory domain, PRD"/>
    <property type="match status" value="1"/>
</dbReference>
<dbReference type="PROSITE" id="PS51372">
    <property type="entry name" value="PRD_2"/>
    <property type="match status" value="1"/>
</dbReference>
<dbReference type="AlphaFoldDB" id="A0A9X2MIX0"/>
<dbReference type="OrthoDB" id="3192572at2"/>
<feature type="domain" description="PRD" evidence="1">
    <location>
        <begin position="17"/>
        <end position="122"/>
    </location>
</feature>